<protein>
    <recommendedName>
        <fullName evidence="2">endopeptidase La</fullName>
        <ecNumber evidence="2">3.4.21.53</ecNumber>
    </recommendedName>
</protein>
<dbReference type="InterPro" id="IPR041699">
    <property type="entry name" value="AAA_32"/>
</dbReference>
<dbReference type="Proteomes" id="UP000006755">
    <property type="component" value="Unassembled WGS sequence"/>
</dbReference>
<dbReference type="Pfam" id="PF20436">
    <property type="entry name" value="LonB_AAA-LID"/>
    <property type="match status" value="1"/>
</dbReference>
<dbReference type="InterPro" id="IPR046844">
    <property type="entry name" value="Lon-like_helical"/>
</dbReference>
<dbReference type="GO" id="GO:0005524">
    <property type="term" value="F:ATP binding"/>
    <property type="evidence" value="ECO:0007669"/>
    <property type="project" value="InterPro"/>
</dbReference>
<dbReference type="GO" id="GO:0004252">
    <property type="term" value="F:serine-type endopeptidase activity"/>
    <property type="evidence" value="ECO:0007669"/>
    <property type="project" value="UniProtKB-UniRule"/>
</dbReference>
<dbReference type="PROSITE" id="PS51786">
    <property type="entry name" value="LON_PROTEOLYTIC"/>
    <property type="match status" value="1"/>
</dbReference>
<keyword evidence="2" id="KW-0378">Hydrolase</keyword>
<dbReference type="PRINTS" id="PR00830">
    <property type="entry name" value="ENDOLAPTASE"/>
</dbReference>
<dbReference type="GO" id="GO:0004176">
    <property type="term" value="F:ATP-dependent peptidase activity"/>
    <property type="evidence" value="ECO:0007669"/>
    <property type="project" value="UniProtKB-UniRule"/>
</dbReference>
<dbReference type="GO" id="GO:0030163">
    <property type="term" value="P:protein catabolic process"/>
    <property type="evidence" value="ECO:0007669"/>
    <property type="project" value="InterPro"/>
</dbReference>
<comment type="caution">
    <text evidence="4">The sequence shown here is derived from an EMBL/GenBank/DDBJ whole genome shotgun (WGS) entry which is preliminary data.</text>
</comment>
<keyword evidence="5" id="KW-1185">Reference proteome</keyword>
<keyword evidence="2" id="KW-0720">Serine protease</keyword>
<sequence length="666" mass="73178">MDQTTSTAPAPLAADRLSPSLALTELECRSRFLLGQDAGVTELAQASSDQSPLGHIFMSAPPYLDTIAMFKAAIRQLPEGSRWHKLWDWCYAENLDDPRRPLCLRLKAGSGDRFCSDITALLQAKLEDKDTDQALKDLVACQPQEKRLAGYLATLLARVAAGEDFAHPVLFNLLVNHQDPAQVPIVHNRDLSDVGLFGEITFETQEGTVSANQHLLRPGDLHSANGGYLLLSAAELLENPELWTRLKESLFAQSIHWTQYRGQVPGNPLFMPDPMPLDVKLVLFGDRQDHLELLTQDRDLSQLFPYFVEWSPFVPVAQASDLAGHLLRQCQKASLKAPTTEALACLLRHGCRLSEDQERIALAHHRFNELLTRAHFFAKGKNIEVADIQQAISARENAQALARQLSRDSMARGQILIETQGRRIGQVNGLTVLDMGSVEFGEPSRITATVHYGDGDIIDIERKAELAGNIHAKGVMILTAFLASRFAQEGPMHLSASLVFEQSYHEVDGDSASAGELLCLLSALAELPVRQGIAITGAVDQFGNVQAIGGVNAKIEGFFEVCKARGLDGEQGVILPLANLSQLNLSDEVIAAVADGRFHLWSVEHVDQAVALMMDATAGEPDRHGNYPDDSVYGRIHARLAALVELEEPIMTLSRRFWGWLGFGKH</sequence>
<comment type="similarity">
    <text evidence="2">Belongs to the peptidase S16 family.</text>
</comment>
<dbReference type="RefSeq" id="WP_008484945.1">
    <property type="nucleotide sequence ID" value="NZ_AMRI01000015.1"/>
</dbReference>
<accession>K2JAP2</accession>
<dbReference type="InterPro" id="IPR046843">
    <property type="entry name" value="LonB_AAA-LID"/>
</dbReference>
<dbReference type="InterPro" id="IPR027417">
    <property type="entry name" value="P-loop_NTPase"/>
</dbReference>
<organism evidence="4 5">
    <name type="scientific">Gallaecimonas xiamenensis 3-C-1</name>
    <dbReference type="NCBI Taxonomy" id="745411"/>
    <lineage>
        <taxon>Bacteria</taxon>
        <taxon>Pseudomonadati</taxon>
        <taxon>Pseudomonadota</taxon>
        <taxon>Gammaproteobacteria</taxon>
        <taxon>Enterobacterales</taxon>
        <taxon>Gallaecimonadaceae</taxon>
        <taxon>Gallaecimonas</taxon>
    </lineage>
</organism>
<dbReference type="OrthoDB" id="9758568at2"/>
<dbReference type="InterPro" id="IPR027065">
    <property type="entry name" value="Lon_Prtase"/>
</dbReference>
<reference evidence="4 5" key="1">
    <citation type="journal article" date="2012" name="J. Bacteriol.">
        <title>Genome Sequence of Gallaecimonas xiamenensis Type Strain 3-C-1.</title>
        <authorList>
            <person name="Lai Q."/>
            <person name="Wang L."/>
            <person name="Wang W."/>
            <person name="Shao Z."/>
        </authorList>
    </citation>
    <scope>NUCLEOTIDE SEQUENCE [LARGE SCALE GENOMIC DNA]</scope>
    <source>
        <strain evidence="4 5">3-C-1</strain>
    </source>
</reference>
<dbReference type="Pfam" id="PF13654">
    <property type="entry name" value="AAA_32"/>
    <property type="match status" value="1"/>
</dbReference>
<dbReference type="eggNOG" id="COG1067">
    <property type="taxonomic scope" value="Bacteria"/>
</dbReference>
<dbReference type="Gene3D" id="3.40.50.300">
    <property type="entry name" value="P-loop containing nucleotide triphosphate hydrolases"/>
    <property type="match status" value="1"/>
</dbReference>
<dbReference type="Pfam" id="PF05362">
    <property type="entry name" value="Lon_C"/>
    <property type="match status" value="1"/>
</dbReference>
<feature type="active site" evidence="2">
    <location>
        <position position="554"/>
    </location>
</feature>
<gene>
    <name evidence="4" type="ORF">B3C1_11369</name>
</gene>
<comment type="catalytic activity">
    <reaction evidence="2">
        <text>Hydrolysis of proteins in presence of ATP.</text>
        <dbReference type="EC" id="3.4.21.53"/>
    </reaction>
</comment>
<dbReference type="InterPro" id="IPR008269">
    <property type="entry name" value="Lon_proteolytic"/>
</dbReference>
<name>K2JAP2_9GAMM</name>
<evidence type="ECO:0000313" key="5">
    <source>
        <dbReference type="Proteomes" id="UP000006755"/>
    </source>
</evidence>
<dbReference type="InterPro" id="IPR020568">
    <property type="entry name" value="Ribosomal_Su5_D2-typ_SF"/>
</dbReference>
<dbReference type="EC" id="3.4.21.53" evidence="2"/>
<proteinExistence type="inferred from homology"/>
<dbReference type="EMBL" id="AMRI01000015">
    <property type="protein sequence ID" value="EKE72168.1"/>
    <property type="molecule type" value="Genomic_DNA"/>
</dbReference>
<dbReference type="Pfam" id="PF20437">
    <property type="entry name" value="LonC_helical"/>
    <property type="match status" value="1"/>
</dbReference>
<feature type="active site" evidence="2">
    <location>
        <position position="511"/>
    </location>
</feature>
<dbReference type="PANTHER" id="PTHR10046">
    <property type="entry name" value="ATP DEPENDENT LON PROTEASE FAMILY MEMBER"/>
    <property type="match status" value="1"/>
</dbReference>
<dbReference type="PATRIC" id="fig|745411.4.peg.2235"/>
<evidence type="ECO:0000256" key="1">
    <source>
        <dbReference type="ARBA" id="ARBA00022670"/>
    </source>
</evidence>
<keyword evidence="1 2" id="KW-0645">Protease</keyword>
<evidence type="ECO:0000259" key="3">
    <source>
        <dbReference type="PROSITE" id="PS51786"/>
    </source>
</evidence>
<evidence type="ECO:0000313" key="4">
    <source>
        <dbReference type="EMBL" id="EKE72168.1"/>
    </source>
</evidence>
<dbReference type="InterPro" id="IPR014721">
    <property type="entry name" value="Ribsml_uS5_D2-typ_fold_subgr"/>
</dbReference>
<dbReference type="GO" id="GO:0006508">
    <property type="term" value="P:proteolysis"/>
    <property type="evidence" value="ECO:0007669"/>
    <property type="project" value="UniProtKB-KW"/>
</dbReference>
<feature type="domain" description="Lon proteolytic" evidence="3">
    <location>
        <begin position="421"/>
        <end position="616"/>
    </location>
</feature>
<dbReference type="Gene3D" id="3.30.230.10">
    <property type="match status" value="1"/>
</dbReference>
<dbReference type="AlphaFoldDB" id="K2JAP2"/>
<dbReference type="SUPFAM" id="SSF54211">
    <property type="entry name" value="Ribosomal protein S5 domain 2-like"/>
    <property type="match status" value="1"/>
</dbReference>
<evidence type="ECO:0000256" key="2">
    <source>
        <dbReference type="PROSITE-ProRule" id="PRU01122"/>
    </source>
</evidence>
<dbReference type="STRING" id="745411.B3C1_11369"/>
<dbReference type="Gene3D" id="1.10.8.60">
    <property type="match status" value="1"/>
</dbReference>